<evidence type="ECO:0000313" key="3">
    <source>
        <dbReference type="Proteomes" id="UP000533429"/>
    </source>
</evidence>
<dbReference type="AlphaFoldDB" id="A0A850QSY6"/>
<dbReference type="SUPFAM" id="SSF51306">
    <property type="entry name" value="LexA/Signal peptidase"/>
    <property type="match status" value="1"/>
</dbReference>
<dbReference type="Pfam" id="PF00717">
    <property type="entry name" value="Peptidase_S24"/>
    <property type="match status" value="1"/>
</dbReference>
<protein>
    <recommendedName>
        <fullName evidence="1">Peptidase S24/S26A/S26B/S26C domain-containing protein</fullName>
    </recommendedName>
</protein>
<evidence type="ECO:0000313" key="2">
    <source>
        <dbReference type="EMBL" id="NVP02817.1"/>
    </source>
</evidence>
<sequence length="112" mass="12458">MFRPPTEGYEEQPIDEAVIEFLQPRPTVRAIVANCDLTAGAIKTGDVIMVEPTSNIVDKAIVLLRKDAETIIAKIYKNGDKWFAVSEHRKGALSDQIEVIGRVRAVIKNQLL</sequence>
<feature type="domain" description="Peptidase S24/S26A/S26B/S26C" evidence="1">
    <location>
        <begin position="22"/>
        <end position="103"/>
    </location>
</feature>
<name>A0A850QSY6_PHODD</name>
<dbReference type="EMBL" id="JABXOR010001404">
    <property type="protein sequence ID" value="NVP02817.1"/>
    <property type="molecule type" value="Genomic_DNA"/>
</dbReference>
<dbReference type="InterPro" id="IPR015927">
    <property type="entry name" value="Peptidase_S24_S26A/B/C"/>
</dbReference>
<proteinExistence type="predicted"/>
<gene>
    <name evidence="2" type="ORF">HWA77_21645</name>
</gene>
<accession>A0A850QSY6</accession>
<comment type="caution">
    <text evidence="2">The sequence shown here is derived from an EMBL/GenBank/DDBJ whole genome shotgun (WGS) entry which is preliminary data.</text>
</comment>
<evidence type="ECO:0000259" key="1">
    <source>
        <dbReference type="Pfam" id="PF00717"/>
    </source>
</evidence>
<reference evidence="2 3" key="1">
    <citation type="submission" date="2020-06" db="EMBL/GenBank/DDBJ databases">
        <title>Photobacterium damselae subsp. damselae comparative genomics.</title>
        <authorList>
            <person name="Osorio C.R."/>
        </authorList>
    </citation>
    <scope>NUCLEOTIDE SEQUENCE [LARGE SCALE GENOMIC DNA]</scope>
    <source>
        <strain evidence="2 3">TW250/03</strain>
    </source>
</reference>
<dbReference type="InterPro" id="IPR036286">
    <property type="entry name" value="LexA/Signal_pep-like_sf"/>
</dbReference>
<dbReference type="Proteomes" id="UP000533429">
    <property type="component" value="Unassembled WGS sequence"/>
</dbReference>
<dbReference type="Gene3D" id="2.10.109.10">
    <property type="entry name" value="Umud Fragment, subunit A"/>
    <property type="match status" value="1"/>
</dbReference>
<organism evidence="2 3">
    <name type="scientific">Photobacterium damselae subsp. damselae</name>
    <name type="common">Listonella damsela</name>
    <dbReference type="NCBI Taxonomy" id="85581"/>
    <lineage>
        <taxon>Bacteria</taxon>
        <taxon>Pseudomonadati</taxon>
        <taxon>Pseudomonadota</taxon>
        <taxon>Gammaproteobacteria</taxon>
        <taxon>Vibrionales</taxon>
        <taxon>Vibrionaceae</taxon>
        <taxon>Photobacterium</taxon>
    </lineage>
</organism>